<comment type="subcellular location">
    <subcellularLocation>
        <location evidence="1">Golgi apparatus membrane</location>
        <topology evidence="1">Single-pass type II membrane protein</topology>
    </subcellularLocation>
    <subcellularLocation>
        <location evidence="12">Golgi apparatus</location>
        <location evidence="12">Golgi stack membrane</location>
        <topology evidence="12">Single-pass type II membrane protein</topology>
    </subcellularLocation>
</comment>
<dbReference type="InterPro" id="IPR031481">
    <property type="entry name" value="Glyco_tran_10_N"/>
</dbReference>
<feature type="signal peptide" evidence="14">
    <location>
        <begin position="1"/>
        <end position="22"/>
    </location>
</feature>
<dbReference type="GO" id="GO:0000139">
    <property type="term" value="C:Golgi membrane"/>
    <property type="evidence" value="ECO:0007669"/>
    <property type="project" value="UniProtKB-SubCell"/>
</dbReference>
<feature type="chain" id="PRO_5042817832" description="Fucosyltransferase" evidence="14">
    <location>
        <begin position="23"/>
        <end position="502"/>
    </location>
</feature>
<evidence type="ECO:0000256" key="2">
    <source>
        <dbReference type="ARBA" id="ARBA00004922"/>
    </source>
</evidence>
<evidence type="ECO:0000256" key="5">
    <source>
        <dbReference type="ARBA" id="ARBA00022679"/>
    </source>
</evidence>
<accession>A0AAN9GFR6</accession>
<evidence type="ECO:0000259" key="15">
    <source>
        <dbReference type="Pfam" id="PF00852"/>
    </source>
</evidence>
<name>A0AAN9GFR6_9CAEN</name>
<proteinExistence type="inferred from homology"/>
<comment type="pathway">
    <text evidence="2">Protein modification; protein glycosylation.</text>
</comment>
<feature type="compositionally biased region" description="Polar residues" evidence="13">
    <location>
        <begin position="96"/>
        <end position="113"/>
    </location>
</feature>
<comment type="similarity">
    <text evidence="3 12">Belongs to the glycosyltransferase 10 family.</text>
</comment>
<evidence type="ECO:0000313" key="18">
    <source>
        <dbReference type="Proteomes" id="UP001374579"/>
    </source>
</evidence>
<keyword evidence="9 12" id="KW-0333">Golgi apparatus</keyword>
<evidence type="ECO:0000313" key="17">
    <source>
        <dbReference type="EMBL" id="KAK7106787.1"/>
    </source>
</evidence>
<sequence length="502" mass="57084">MWRSKHCLSVLVLASLLLVTWRMFLSTVQLSTVAYLTADDQGTGTFAQIDERTSADKDVLNAVHSNAERHVHLGRRETNPGAGRSLDTAHSKDTDQTSASTHSFTVATVSDNGSEGDPEGKNDDTATVARRLLKDPTAVNGDPDKVGSPYILTKQEAAFCLQWKDKQPPQRDQDEEKAKLILYWQEEEHFPETTFKDRCFRPTKGPCKMTFDASQQPRADAVIFHASRINRPEPPFRKPPGQVWIARSLEAPPHWCPDYKAPGWRGVFNWTFTYAPDSDIFSPVGHLVREVRPPKRNFRLIAAKKTRSVAWFVSTCHTQGKYGSRREDFAKELGKHIDVDIYGKCGTLTCAKNQGLLCYDLLTLKYRFYLSAENTVCRSYVTEKFFDKFHAQVDVIPVVLGGADYRKYFPDGTYINAADFSSPKDLAKYLHALGKKLDDYAAMLERKAWFSHSRCKMSEPWCKLCDMLHEPHPIPKVYDDVSAWLDNDACLQTSNLSYYWEK</sequence>
<evidence type="ECO:0000256" key="7">
    <source>
        <dbReference type="ARBA" id="ARBA00022968"/>
    </source>
</evidence>
<dbReference type="EC" id="2.4.1.-" evidence="12"/>
<evidence type="ECO:0000256" key="8">
    <source>
        <dbReference type="ARBA" id="ARBA00022989"/>
    </source>
</evidence>
<evidence type="ECO:0000256" key="11">
    <source>
        <dbReference type="ARBA" id="ARBA00023180"/>
    </source>
</evidence>
<evidence type="ECO:0000256" key="10">
    <source>
        <dbReference type="ARBA" id="ARBA00023136"/>
    </source>
</evidence>
<dbReference type="AlphaFoldDB" id="A0AAN9GFR6"/>
<reference evidence="17 18" key="1">
    <citation type="submission" date="2024-02" db="EMBL/GenBank/DDBJ databases">
        <title>Chromosome-scale genome assembly of the rough periwinkle Littorina saxatilis.</title>
        <authorList>
            <person name="De Jode A."/>
            <person name="Faria R."/>
            <person name="Formenti G."/>
            <person name="Sims Y."/>
            <person name="Smith T.P."/>
            <person name="Tracey A."/>
            <person name="Wood J.M.D."/>
            <person name="Zagrodzka Z.B."/>
            <person name="Johannesson K."/>
            <person name="Butlin R.K."/>
            <person name="Leder E.H."/>
        </authorList>
    </citation>
    <scope>NUCLEOTIDE SEQUENCE [LARGE SCALE GENOMIC DNA]</scope>
    <source>
        <strain evidence="17">Snail1</strain>
        <tissue evidence="17">Muscle</tissue>
    </source>
</reference>
<evidence type="ECO:0000256" key="9">
    <source>
        <dbReference type="ARBA" id="ARBA00023034"/>
    </source>
</evidence>
<keyword evidence="5 12" id="KW-0808">Transferase</keyword>
<keyword evidence="11" id="KW-0325">Glycoprotein</keyword>
<dbReference type="GO" id="GO:0032580">
    <property type="term" value="C:Golgi cisterna membrane"/>
    <property type="evidence" value="ECO:0007669"/>
    <property type="project" value="UniProtKB-SubCell"/>
</dbReference>
<feature type="domain" description="Fucosyltransferase C-terminal" evidence="15">
    <location>
        <begin position="303"/>
        <end position="484"/>
    </location>
</feature>
<keyword evidence="8" id="KW-1133">Transmembrane helix</keyword>
<comment type="caution">
    <text evidence="17">The sequence shown here is derived from an EMBL/GenBank/DDBJ whole genome shotgun (WGS) entry which is preliminary data.</text>
</comment>
<evidence type="ECO:0000259" key="16">
    <source>
        <dbReference type="Pfam" id="PF17039"/>
    </source>
</evidence>
<keyword evidence="18" id="KW-1185">Reference proteome</keyword>
<keyword evidence="6 12" id="KW-0812">Transmembrane</keyword>
<feature type="compositionally biased region" description="Basic and acidic residues" evidence="13">
    <location>
        <begin position="66"/>
        <end position="78"/>
    </location>
</feature>
<dbReference type="PANTHER" id="PTHR48438">
    <property type="entry name" value="ALPHA-(1,3)-FUCOSYLTRANSFERASE C-RELATED"/>
    <property type="match status" value="1"/>
</dbReference>
<organism evidence="17 18">
    <name type="scientific">Littorina saxatilis</name>
    <dbReference type="NCBI Taxonomy" id="31220"/>
    <lineage>
        <taxon>Eukaryota</taxon>
        <taxon>Metazoa</taxon>
        <taxon>Spiralia</taxon>
        <taxon>Lophotrochozoa</taxon>
        <taxon>Mollusca</taxon>
        <taxon>Gastropoda</taxon>
        <taxon>Caenogastropoda</taxon>
        <taxon>Littorinimorpha</taxon>
        <taxon>Littorinoidea</taxon>
        <taxon>Littorinidae</taxon>
        <taxon>Littorina</taxon>
    </lineage>
</organism>
<evidence type="ECO:0000256" key="13">
    <source>
        <dbReference type="SAM" id="MobiDB-lite"/>
    </source>
</evidence>
<dbReference type="FunFam" id="3.40.50.11660:FF:000002">
    <property type="entry name" value="Alpha-(1,3)-fucosyltransferase"/>
    <property type="match status" value="1"/>
</dbReference>
<keyword evidence="14" id="KW-0732">Signal</keyword>
<dbReference type="GO" id="GO:0008417">
    <property type="term" value="F:fucosyltransferase activity"/>
    <property type="evidence" value="ECO:0007669"/>
    <property type="project" value="InterPro"/>
</dbReference>
<keyword evidence="4 12" id="KW-0328">Glycosyltransferase</keyword>
<dbReference type="InterPro" id="IPR055270">
    <property type="entry name" value="Glyco_tran_10_C"/>
</dbReference>
<dbReference type="Pfam" id="PF00852">
    <property type="entry name" value="Glyco_transf_10"/>
    <property type="match status" value="1"/>
</dbReference>
<dbReference type="EMBL" id="JBAMIC010000007">
    <property type="protein sequence ID" value="KAK7106787.1"/>
    <property type="molecule type" value="Genomic_DNA"/>
</dbReference>
<protein>
    <recommendedName>
        <fullName evidence="12">Fucosyltransferase</fullName>
        <ecNumber evidence="12">2.4.1.-</ecNumber>
    </recommendedName>
</protein>
<dbReference type="Pfam" id="PF17039">
    <property type="entry name" value="Glyco_tran_10_N"/>
    <property type="match status" value="1"/>
</dbReference>
<keyword evidence="10" id="KW-0472">Membrane</keyword>
<evidence type="ECO:0000256" key="3">
    <source>
        <dbReference type="ARBA" id="ARBA00008919"/>
    </source>
</evidence>
<dbReference type="Proteomes" id="UP001374579">
    <property type="component" value="Unassembled WGS sequence"/>
</dbReference>
<dbReference type="PANTHER" id="PTHR48438:SF1">
    <property type="entry name" value="ALPHA-(1,3)-FUCOSYLTRANSFERASE C-RELATED"/>
    <property type="match status" value="1"/>
</dbReference>
<evidence type="ECO:0000256" key="6">
    <source>
        <dbReference type="ARBA" id="ARBA00022692"/>
    </source>
</evidence>
<evidence type="ECO:0000256" key="1">
    <source>
        <dbReference type="ARBA" id="ARBA00004323"/>
    </source>
</evidence>
<evidence type="ECO:0000256" key="14">
    <source>
        <dbReference type="SAM" id="SignalP"/>
    </source>
</evidence>
<keyword evidence="7" id="KW-0735">Signal-anchor</keyword>
<feature type="domain" description="Fucosyltransferase N-terminal" evidence="16">
    <location>
        <begin position="177"/>
        <end position="284"/>
    </location>
</feature>
<evidence type="ECO:0000256" key="12">
    <source>
        <dbReference type="RuleBase" id="RU003832"/>
    </source>
</evidence>
<feature type="region of interest" description="Disordered" evidence="13">
    <location>
        <begin position="66"/>
        <end position="124"/>
    </location>
</feature>
<dbReference type="SUPFAM" id="SSF53756">
    <property type="entry name" value="UDP-Glycosyltransferase/glycogen phosphorylase"/>
    <property type="match status" value="1"/>
</dbReference>
<gene>
    <name evidence="17" type="ORF">V1264_018001</name>
</gene>
<evidence type="ECO:0000256" key="4">
    <source>
        <dbReference type="ARBA" id="ARBA00022676"/>
    </source>
</evidence>
<dbReference type="Gene3D" id="3.40.50.11660">
    <property type="entry name" value="Glycosyl transferase family 10, C-terminal domain"/>
    <property type="match status" value="1"/>
</dbReference>
<dbReference type="InterPro" id="IPR001503">
    <property type="entry name" value="Glyco_trans_10"/>
</dbReference>
<dbReference type="InterPro" id="IPR038577">
    <property type="entry name" value="GT10-like_C_sf"/>
</dbReference>